<evidence type="ECO:0000313" key="1">
    <source>
        <dbReference type="EMBL" id="SHJ58960.1"/>
    </source>
</evidence>
<accession>A0A1M6KJE5</accession>
<dbReference type="Proteomes" id="UP000184386">
    <property type="component" value="Unassembled WGS sequence"/>
</dbReference>
<dbReference type="OrthoDB" id="9810135at2"/>
<dbReference type="InterPro" id="IPR025935">
    <property type="entry name" value="AbiH"/>
</dbReference>
<evidence type="ECO:0000313" key="2">
    <source>
        <dbReference type="Proteomes" id="UP000184386"/>
    </source>
</evidence>
<dbReference type="EMBL" id="FRAC01000006">
    <property type="protein sequence ID" value="SHJ58960.1"/>
    <property type="molecule type" value="Genomic_DNA"/>
</dbReference>
<name>A0A1M6KJE5_9FIRM</name>
<keyword evidence="2" id="KW-1185">Reference proteome</keyword>
<protein>
    <submittedName>
        <fullName evidence="1">Bacteriophage abortive infection AbiH</fullName>
    </submittedName>
</protein>
<sequence length="413" mass="48156">MEILVIGNGFDLAHHLPTKYSDFLEFIRVIREVIDKGNDKVNWGKLNPLIQIKIQTNLASGFETIIDNKKYWLDWVGDNIWVEYFNKNQTFIKEGWIDFESEIASVIKSLDEDMLESDGKRVSLFSDMIKLSNAFLSEYYSDYSFTVQMMDSSNKSITFKEIRDRLFDDLNKLIRTLEFYLIEYVGKMDTNIVSPDIKGIAPDKVLSFNYTNTYEKLYGKGKQIEYDFIHGKADQYRSAEDNRLVLGIDEYLPEEKRNKDIDFIAFKKFYQRIHKETGCMYKEWVSKIHGEYVDYVYSLRNSISRVSEFVDDGIPFSFKQQDALKLLNSKMENHNVYIFGHSLDITDKDVLCDLILNENVQTTIFYCNRKVYGQQIANLVKVVGQDELIKRTGGSTKTITFKQQADMVSAAKN</sequence>
<organism evidence="1 2">
    <name type="scientific">Anaerocolumna jejuensis DSM 15929</name>
    <dbReference type="NCBI Taxonomy" id="1121322"/>
    <lineage>
        <taxon>Bacteria</taxon>
        <taxon>Bacillati</taxon>
        <taxon>Bacillota</taxon>
        <taxon>Clostridia</taxon>
        <taxon>Lachnospirales</taxon>
        <taxon>Lachnospiraceae</taxon>
        <taxon>Anaerocolumna</taxon>
    </lineage>
</organism>
<proteinExistence type="predicted"/>
<dbReference type="Pfam" id="PF14253">
    <property type="entry name" value="AbiH"/>
    <property type="match status" value="1"/>
</dbReference>
<dbReference type="STRING" id="1121322.SAMN02745136_00473"/>
<gene>
    <name evidence="1" type="ORF">SAMN02745136_00473</name>
</gene>
<dbReference type="AlphaFoldDB" id="A0A1M6KJE5"/>
<dbReference type="RefSeq" id="WP_073272529.1">
    <property type="nucleotide sequence ID" value="NZ_FRAC01000006.1"/>
</dbReference>
<reference evidence="1 2" key="1">
    <citation type="submission" date="2016-11" db="EMBL/GenBank/DDBJ databases">
        <authorList>
            <person name="Jaros S."/>
            <person name="Januszkiewicz K."/>
            <person name="Wedrychowicz H."/>
        </authorList>
    </citation>
    <scope>NUCLEOTIDE SEQUENCE [LARGE SCALE GENOMIC DNA]</scope>
    <source>
        <strain evidence="1 2">DSM 15929</strain>
    </source>
</reference>